<feature type="region of interest" description="Disordered" evidence="1">
    <location>
        <begin position="381"/>
        <end position="403"/>
    </location>
</feature>
<gene>
    <name evidence="3" type="ORF">K470DRAFT_255747</name>
</gene>
<evidence type="ECO:0000313" key="3">
    <source>
        <dbReference type="EMBL" id="KAF2862857.1"/>
    </source>
</evidence>
<dbReference type="PANTHER" id="PTHR11096">
    <property type="entry name" value="RNA 3' TERMINAL PHOSPHATE CYCLASE"/>
    <property type="match status" value="1"/>
</dbReference>
<sequence length="403" mass="44037">MPPKLVELDGRTLEGGGQLLRLAVSLSSLTHQPIRVHHIRGNRMPHRMRKKSKADQKVTVGGMKMSHLVAVSFIAKAVDAETEGMELGSSDLAFYPGADTASQGHSSEVLIEQSKPGSIALVLQAVLPYFLFRSRQTTKLRVTGGTHGPRAPTIDYVQKVFFKTLDEHLGIPGLEVEVLKRGFASETGGMSSIGEVVFTIPPMRRPIQGFNLANRGELKGFEVTVLADGESIREQTISSVVSALGERFPGQDVKVVVEDSTDRGCFYLLVIALFEAGEAGKSYRLPKEYLRAGGRKAIDVKKKVEELVQAVGQDVEGRRVVDKNMADQLVVFQALAKGETFVDEDKQQQYSLHTQTAIWVVEKMLRGIRFNQGRCVGMGFSPTASDGPEEGDNISKAMGELKV</sequence>
<evidence type="ECO:0000256" key="1">
    <source>
        <dbReference type="SAM" id="MobiDB-lite"/>
    </source>
</evidence>
<dbReference type="Gene3D" id="3.30.360.20">
    <property type="entry name" value="RNA 3'-terminal phosphate cyclase, insert domain"/>
    <property type="match status" value="1"/>
</dbReference>
<dbReference type="Proteomes" id="UP000799421">
    <property type="component" value="Unassembled WGS sequence"/>
</dbReference>
<feature type="domain" description="RNA 3'-terminal phosphate cyclase" evidence="2">
    <location>
        <begin position="13"/>
        <end position="366"/>
    </location>
</feature>
<dbReference type="GO" id="GO:0003963">
    <property type="term" value="F:RNA-3'-phosphate cyclase activity"/>
    <property type="evidence" value="ECO:0007669"/>
    <property type="project" value="TreeGrafter"/>
</dbReference>
<dbReference type="InterPro" id="IPR037136">
    <property type="entry name" value="RNA3'_phos_cyclase_dom_sf"/>
</dbReference>
<dbReference type="InterPro" id="IPR023797">
    <property type="entry name" value="RNA3'_phos_cyclase_dom"/>
</dbReference>
<dbReference type="EMBL" id="MU005964">
    <property type="protein sequence ID" value="KAF2862857.1"/>
    <property type="molecule type" value="Genomic_DNA"/>
</dbReference>
<dbReference type="OrthoDB" id="25029at2759"/>
<dbReference type="InterPro" id="IPR036553">
    <property type="entry name" value="RPTC_insert"/>
</dbReference>
<dbReference type="AlphaFoldDB" id="A0A6A7C6I8"/>
<dbReference type="PANTHER" id="PTHR11096:SF0">
    <property type="entry name" value="RNA 3'-TERMINAL PHOSPHATE CYCLASE"/>
    <property type="match status" value="1"/>
</dbReference>
<evidence type="ECO:0000313" key="4">
    <source>
        <dbReference type="Proteomes" id="UP000799421"/>
    </source>
</evidence>
<keyword evidence="4" id="KW-1185">Reference proteome</keyword>
<dbReference type="GO" id="GO:0005634">
    <property type="term" value="C:nucleus"/>
    <property type="evidence" value="ECO:0007669"/>
    <property type="project" value="TreeGrafter"/>
</dbReference>
<dbReference type="InterPro" id="IPR013792">
    <property type="entry name" value="RNA3'P_cycl/enolpyr_Trfase_a/b"/>
</dbReference>
<accession>A0A6A7C6I8</accession>
<dbReference type="Gene3D" id="3.65.10.20">
    <property type="entry name" value="RNA 3'-terminal phosphate cyclase domain"/>
    <property type="match status" value="1"/>
</dbReference>
<reference evidence="3" key="1">
    <citation type="journal article" date="2020" name="Stud. Mycol.">
        <title>101 Dothideomycetes genomes: a test case for predicting lifestyles and emergence of pathogens.</title>
        <authorList>
            <person name="Haridas S."/>
            <person name="Albert R."/>
            <person name="Binder M."/>
            <person name="Bloem J."/>
            <person name="Labutti K."/>
            <person name="Salamov A."/>
            <person name="Andreopoulos B."/>
            <person name="Baker S."/>
            <person name="Barry K."/>
            <person name="Bills G."/>
            <person name="Bluhm B."/>
            <person name="Cannon C."/>
            <person name="Castanera R."/>
            <person name="Culley D."/>
            <person name="Daum C."/>
            <person name="Ezra D."/>
            <person name="Gonzalez J."/>
            <person name="Henrissat B."/>
            <person name="Kuo A."/>
            <person name="Liang C."/>
            <person name="Lipzen A."/>
            <person name="Lutzoni F."/>
            <person name="Magnuson J."/>
            <person name="Mondo S."/>
            <person name="Nolan M."/>
            <person name="Ohm R."/>
            <person name="Pangilinan J."/>
            <person name="Park H.-J."/>
            <person name="Ramirez L."/>
            <person name="Alfaro M."/>
            <person name="Sun H."/>
            <person name="Tritt A."/>
            <person name="Yoshinaga Y."/>
            <person name="Zwiers L.-H."/>
            <person name="Turgeon B."/>
            <person name="Goodwin S."/>
            <person name="Spatafora J."/>
            <person name="Crous P."/>
            <person name="Grigoriev I."/>
        </authorList>
    </citation>
    <scope>NUCLEOTIDE SEQUENCE</scope>
    <source>
        <strain evidence="3">CBS 480.64</strain>
    </source>
</reference>
<proteinExistence type="predicted"/>
<protein>
    <submittedName>
        <fullName evidence="3">RNA 3'-terminal phosphate cyclase</fullName>
    </submittedName>
</protein>
<dbReference type="SUPFAM" id="SSF55205">
    <property type="entry name" value="EPT/RTPC-like"/>
    <property type="match status" value="1"/>
</dbReference>
<evidence type="ECO:0000259" key="2">
    <source>
        <dbReference type="Pfam" id="PF01137"/>
    </source>
</evidence>
<name>A0A6A7C6I8_9PEZI</name>
<dbReference type="Pfam" id="PF01137">
    <property type="entry name" value="RTC"/>
    <property type="match status" value="1"/>
</dbReference>
<dbReference type="GO" id="GO:0006396">
    <property type="term" value="P:RNA processing"/>
    <property type="evidence" value="ECO:0007669"/>
    <property type="project" value="InterPro"/>
</dbReference>
<dbReference type="InterPro" id="IPR000228">
    <property type="entry name" value="RNA3'_term_phos_cyc"/>
</dbReference>
<organism evidence="3 4">
    <name type="scientific">Piedraia hortae CBS 480.64</name>
    <dbReference type="NCBI Taxonomy" id="1314780"/>
    <lineage>
        <taxon>Eukaryota</taxon>
        <taxon>Fungi</taxon>
        <taxon>Dikarya</taxon>
        <taxon>Ascomycota</taxon>
        <taxon>Pezizomycotina</taxon>
        <taxon>Dothideomycetes</taxon>
        <taxon>Dothideomycetidae</taxon>
        <taxon>Capnodiales</taxon>
        <taxon>Piedraiaceae</taxon>
        <taxon>Piedraia</taxon>
    </lineage>
</organism>